<feature type="transmembrane region" description="Helical" evidence="2">
    <location>
        <begin position="40"/>
        <end position="61"/>
    </location>
</feature>
<dbReference type="Proteomes" id="UP000275676">
    <property type="component" value="Chromosome"/>
</dbReference>
<reference evidence="3 4" key="1">
    <citation type="submission" date="2018-12" db="EMBL/GenBank/DDBJ databases">
        <authorList>
            <consortium name="Pathogen Informatics"/>
        </authorList>
    </citation>
    <scope>NUCLEOTIDE SEQUENCE [LARGE SCALE GENOMIC DNA]</scope>
    <source>
        <strain evidence="3 4">NCTC10047</strain>
    </source>
</reference>
<keyword evidence="2" id="KW-0472">Membrane</keyword>
<protein>
    <submittedName>
        <fullName evidence="3">Uncharacterized protein</fullName>
    </submittedName>
</protein>
<sequence length="76" mass="8687">MLERERLSSLAIPSSTANSSSSRRNKTIFLGLDAFGARDLVSRICSIVIYSISLLLGFYSFDQYYCHVNKDLYILW</sequence>
<evidence type="ECO:0000313" key="4">
    <source>
        <dbReference type="Proteomes" id="UP000275676"/>
    </source>
</evidence>
<feature type="region of interest" description="Disordered" evidence="1">
    <location>
        <begin position="1"/>
        <end position="23"/>
    </location>
</feature>
<dbReference type="EMBL" id="LR134156">
    <property type="protein sequence ID" value="VEA74615.1"/>
    <property type="molecule type" value="Genomic_DNA"/>
</dbReference>
<keyword evidence="2" id="KW-0812">Transmembrane</keyword>
<evidence type="ECO:0000256" key="1">
    <source>
        <dbReference type="SAM" id="MobiDB-lite"/>
    </source>
</evidence>
<evidence type="ECO:0000256" key="2">
    <source>
        <dbReference type="SAM" id="Phobius"/>
    </source>
</evidence>
<gene>
    <name evidence="3" type="ORF">NCTC10047_00404</name>
</gene>
<name>A0A447QX55_SALER</name>
<accession>A0A447QX55</accession>
<evidence type="ECO:0000313" key="3">
    <source>
        <dbReference type="EMBL" id="VEA74615.1"/>
    </source>
</evidence>
<proteinExistence type="predicted"/>
<dbReference type="AlphaFoldDB" id="A0A447QX55"/>
<feature type="compositionally biased region" description="Low complexity" evidence="1">
    <location>
        <begin position="8"/>
        <end position="22"/>
    </location>
</feature>
<organism evidence="3 4">
    <name type="scientific">Salmonella enterica subsp. arizonae</name>
    <dbReference type="NCBI Taxonomy" id="59203"/>
    <lineage>
        <taxon>Bacteria</taxon>
        <taxon>Pseudomonadati</taxon>
        <taxon>Pseudomonadota</taxon>
        <taxon>Gammaproteobacteria</taxon>
        <taxon>Enterobacterales</taxon>
        <taxon>Enterobacteriaceae</taxon>
        <taxon>Salmonella</taxon>
    </lineage>
</organism>
<keyword evidence="2" id="KW-1133">Transmembrane helix</keyword>